<dbReference type="PANTHER" id="PTHR42793">
    <property type="entry name" value="COA BINDING DOMAIN CONTAINING PROTEIN"/>
    <property type="match status" value="1"/>
</dbReference>
<dbReference type="Pfam" id="PF13607">
    <property type="entry name" value="Succ_CoA_lig"/>
    <property type="match status" value="1"/>
</dbReference>
<gene>
    <name evidence="5" type="ORF">CKO45_23260</name>
</gene>
<dbReference type="Pfam" id="PF13549">
    <property type="entry name" value="ATP-grasp_5"/>
    <property type="match status" value="1"/>
</dbReference>
<feature type="domain" description="ATP-grasp" evidence="4">
    <location>
        <begin position="556"/>
        <end position="764"/>
    </location>
</feature>
<dbReference type="SUPFAM" id="SSF51735">
    <property type="entry name" value="NAD(P)-binding Rossmann-fold domains"/>
    <property type="match status" value="1"/>
</dbReference>
<keyword evidence="2" id="KW-0067">ATP-binding</keyword>
<dbReference type="InterPro" id="IPR011761">
    <property type="entry name" value="ATP-grasp"/>
</dbReference>
<dbReference type="Proteomes" id="UP000697995">
    <property type="component" value="Unassembled WGS sequence"/>
</dbReference>
<evidence type="ECO:0000256" key="1">
    <source>
        <dbReference type="ARBA" id="ARBA00022532"/>
    </source>
</evidence>
<dbReference type="Gene3D" id="3.30.470.20">
    <property type="entry name" value="ATP-grasp fold, B domain"/>
    <property type="match status" value="1"/>
</dbReference>
<keyword evidence="6" id="KW-1185">Reference proteome</keyword>
<evidence type="ECO:0000256" key="2">
    <source>
        <dbReference type="PROSITE-ProRule" id="PRU00409"/>
    </source>
</evidence>
<dbReference type="InterPro" id="IPR032875">
    <property type="entry name" value="Succ_CoA_lig_flav_dom"/>
</dbReference>
<dbReference type="SUPFAM" id="SSF56059">
    <property type="entry name" value="Glutathione synthetase ATP-binding domain-like"/>
    <property type="match status" value="1"/>
</dbReference>
<dbReference type="SUPFAM" id="SSF52210">
    <property type="entry name" value="Succinyl-CoA synthetase domains"/>
    <property type="match status" value="2"/>
</dbReference>
<sequence length="764" mass="78852">MCGRTWRAGRASRRTRGWRKSSAGGAGARRPGCAMPSPGGGIDTPVPPRRRIREREGNTADAPPPPRGPGRRMSSLDPLFRPRSVAVIGASTDPAKIGGRPVAYLLRAGYAGRILPVNPNAPEVQGLPAFASLDAVPGEVDLAVVTVPAAAVPAAIEACIRKRVRAVVMFSAGYAETGEAGRAAQAALVARCREGGIRLLGPNALGLMNPGDGVYATFSASLHASWPKPGRVAIATQSGAVGTWCFTLLADRGAGISHLVTTGNEGDVDVAACIDWLADDPATGVILTYLEGARDGARLLAALEKCRARGKPVVAMKVGTSEVGAAATESHTGTLAGADAGYAAAFQAAGAWRAGSLAEAADIAAACTAGPLPRGRSVGIVTISGGAGAFLADAAAAQGFDVPALPEEAQAELRAVISFAGTRNPVDTTAQVANEKDAFGRMLEIMLRHGRFDMLVGFLAFLAENPARLDPALPALKRARQAWPLVPFLFGMRAPVATRAMLLQMGIAGFDDPNQAMQAATALAWLGEQQDRRLPGLPSPAPRALPDGPLDEAACRALLSEAGLPFAPSYVAHSAEEACDAAAALGWPVVLKVLSPNLAHKSEAGGVRLDLCDAAGLRAAWDSMLAEVRERAPQARVNGALVSPMLRGGVEVVLGMTRDPVFGPLLMFGLGGVFVEVLRDVGFRLAPLTRDAALDLIRSVKGFPLLDGARGRPKVDLGAIADALVALSRFAEAHPEAAGVEVNPFLALPEGGFGLDAVILRATG</sequence>
<dbReference type="PANTHER" id="PTHR42793:SF4">
    <property type="entry name" value="BLL6376 PROTEIN"/>
    <property type="match status" value="1"/>
</dbReference>
<dbReference type="Gene3D" id="3.30.1490.20">
    <property type="entry name" value="ATP-grasp fold, A domain"/>
    <property type="match status" value="1"/>
</dbReference>
<dbReference type="EMBL" id="NRSG01000256">
    <property type="protein sequence ID" value="MBK1661136.1"/>
    <property type="molecule type" value="Genomic_DNA"/>
</dbReference>
<dbReference type="InterPro" id="IPR016102">
    <property type="entry name" value="Succinyl-CoA_synth-like"/>
</dbReference>
<feature type="region of interest" description="Disordered" evidence="3">
    <location>
        <begin position="1"/>
        <end position="76"/>
    </location>
</feature>
<dbReference type="Pfam" id="PF13380">
    <property type="entry name" value="CoA_binding_2"/>
    <property type="match status" value="1"/>
</dbReference>
<dbReference type="InterPro" id="IPR013815">
    <property type="entry name" value="ATP_grasp_subdomain_1"/>
</dbReference>
<evidence type="ECO:0000259" key="4">
    <source>
        <dbReference type="PROSITE" id="PS50975"/>
    </source>
</evidence>
<name>A0ABS1D2R9_9PROT</name>
<accession>A0ABS1D2R9</accession>
<dbReference type="InterPro" id="IPR003781">
    <property type="entry name" value="CoA-bd"/>
</dbReference>
<dbReference type="PROSITE" id="PS50975">
    <property type="entry name" value="ATP_GRASP"/>
    <property type="match status" value="1"/>
</dbReference>
<dbReference type="SMART" id="SM00881">
    <property type="entry name" value="CoA_binding"/>
    <property type="match status" value="1"/>
</dbReference>
<evidence type="ECO:0000313" key="6">
    <source>
        <dbReference type="Proteomes" id="UP000697995"/>
    </source>
</evidence>
<keyword evidence="1" id="KW-0816">Tricarboxylic acid cycle</keyword>
<reference evidence="5 6" key="1">
    <citation type="journal article" date="2020" name="Microorganisms">
        <title>Osmotic Adaptation and Compatible Solute Biosynthesis of Phototrophic Bacteria as Revealed from Genome Analyses.</title>
        <authorList>
            <person name="Imhoff J.F."/>
            <person name="Rahn T."/>
            <person name="Kunzel S."/>
            <person name="Keller A."/>
            <person name="Neulinger S.C."/>
        </authorList>
    </citation>
    <scope>NUCLEOTIDE SEQUENCE [LARGE SCALE GENOMIC DNA]</scope>
    <source>
        <strain evidence="5 6">DSM 15382</strain>
    </source>
</reference>
<comment type="caution">
    <text evidence="5">The sequence shown here is derived from an EMBL/GenBank/DDBJ whole genome shotgun (WGS) entry which is preliminary data.</text>
</comment>
<evidence type="ECO:0000256" key="3">
    <source>
        <dbReference type="SAM" id="MobiDB-lite"/>
    </source>
</evidence>
<evidence type="ECO:0000313" key="5">
    <source>
        <dbReference type="EMBL" id="MBK1661136.1"/>
    </source>
</evidence>
<dbReference type="Gene3D" id="3.40.50.261">
    <property type="entry name" value="Succinyl-CoA synthetase domains"/>
    <property type="match status" value="2"/>
</dbReference>
<feature type="compositionally biased region" description="Basic residues" evidence="3">
    <location>
        <begin position="10"/>
        <end position="19"/>
    </location>
</feature>
<proteinExistence type="predicted"/>
<dbReference type="InterPro" id="IPR036291">
    <property type="entry name" value="NAD(P)-bd_dom_sf"/>
</dbReference>
<keyword evidence="2" id="KW-0547">Nucleotide-binding</keyword>
<dbReference type="Gene3D" id="3.40.50.720">
    <property type="entry name" value="NAD(P)-binding Rossmann-like Domain"/>
    <property type="match status" value="1"/>
</dbReference>
<organism evidence="5 6">
    <name type="scientific">Paracraurococcus ruber</name>
    <dbReference type="NCBI Taxonomy" id="77675"/>
    <lineage>
        <taxon>Bacteria</taxon>
        <taxon>Pseudomonadati</taxon>
        <taxon>Pseudomonadota</taxon>
        <taxon>Alphaproteobacteria</taxon>
        <taxon>Acetobacterales</taxon>
        <taxon>Roseomonadaceae</taxon>
        <taxon>Paracraurococcus</taxon>
    </lineage>
</organism>
<feature type="compositionally biased region" description="Low complexity" evidence="3">
    <location>
        <begin position="20"/>
        <end position="34"/>
    </location>
</feature>
<protein>
    <recommendedName>
        <fullName evidence="4">ATP-grasp domain-containing protein</fullName>
    </recommendedName>
</protein>